<evidence type="ECO:0000256" key="1">
    <source>
        <dbReference type="SAM" id="MobiDB-lite"/>
    </source>
</evidence>
<proteinExistence type="predicted"/>
<feature type="transmembrane region" description="Helical" evidence="2">
    <location>
        <begin position="411"/>
        <end position="439"/>
    </location>
</feature>
<dbReference type="EMBL" id="JAGMUX010000006">
    <property type="protein sequence ID" value="KAH7255252.1"/>
    <property type="molecule type" value="Genomic_DNA"/>
</dbReference>
<evidence type="ECO:0000313" key="4">
    <source>
        <dbReference type="Proteomes" id="UP000720189"/>
    </source>
</evidence>
<dbReference type="AlphaFoldDB" id="A0A9P9KAE8"/>
<dbReference type="Pfam" id="PF11204">
    <property type="entry name" value="DUF2985"/>
    <property type="match status" value="1"/>
</dbReference>
<keyword evidence="2" id="KW-0472">Membrane</keyword>
<feature type="region of interest" description="Disordered" evidence="1">
    <location>
        <begin position="322"/>
        <end position="349"/>
    </location>
</feature>
<dbReference type="InterPro" id="IPR021369">
    <property type="entry name" value="DUF2985"/>
</dbReference>
<feature type="compositionally biased region" description="Polar residues" evidence="1">
    <location>
        <begin position="1"/>
        <end position="16"/>
    </location>
</feature>
<evidence type="ECO:0000313" key="3">
    <source>
        <dbReference type="EMBL" id="KAH7255252.1"/>
    </source>
</evidence>
<feature type="compositionally biased region" description="Polar residues" evidence="1">
    <location>
        <begin position="56"/>
        <end position="92"/>
    </location>
</feature>
<gene>
    <name evidence="3" type="ORF">BKA55DRAFT_611480</name>
</gene>
<reference evidence="3" key="1">
    <citation type="journal article" date="2021" name="Nat. Commun.">
        <title>Genetic determinants of endophytism in the Arabidopsis root mycobiome.</title>
        <authorList>
            <person name="Mesny F."/>
            <person name="Miyauchi S."/>
            <person name="Thiergart T."/>
            <person name="Pickel B."/>
            <person name="Atanasova L."/>
            <person name="Karlsson M."/>
            <person name="Huettel B."/>
            <person name="Barry K.W."/>
            <person name="Haridas S."/>
            <person name="Chen C."/>
            <person name="Bauer D."/>
            <person name="Andreopoulos W."/>
            <person name="Pangilinan J."/>
            <person name="LaButti K."/>
            <person name="Riley R."/>
            <person name="Lipzen A."/>
            <person name="Clum A."/>
            <person name="Drula E."/>
            <person name="Henrissat B."/>
            <person name="Kohler A."/>
            <person name="Grigoriev I.V."/>
            <person name="Martin F.M."/>
            <person name="Hacquard S."/>
        </authorList>
    </citation>
    <scope>NUCLEOTIDE SEQUENCE</scope>
    <source>
        <strain evidence="3">MPI-CAGE-AT-0023</strain>
    </source>
</reference>
<organism evidence="3 4">
    <name type="scientific">Fusarium redolens</name>
    <dbReference type="NCBI Taxonomy" id="48865"/>
    <lineage>
        <taxon>Eukaryota</taxon>
        <taxon>Fungi</taxon>
        <taxon>Dikarya</taxon>
        <taxon>Ascomycota</taxon>
        <taxon>Pezizomycotina</taxon>
        <taxon>Sordariomycetes</taxon>
        <taxon>Hypocreomycetidae</taxon>
        <taxon>Hypocreales</taxon>
        <taxon>Nectriaceae</taxon>
        <taxon>Fusarium</taxon>
        <taxon>Fusarium redolens species complex</taxon>
    </lineage>
</organism>
<feature type="region of interest" description="Disordered" evidence="1">
    <location>
        <begin position="535"/>
        <end position="569"/>
    </location>
</feature>
<protein>
    <recommendedName>
        <fullName evidence="5">Ahmp1 protein</fullName>
    </recommendedName>
</protein>
<comment type="caution">
    <text evidence="3">The sequence shown here is derived from an EMBL/GenBank/DDBJ whole genome shotgun (WGS) entry which is preliminary data.</text>
</comment>
<keyword evidence="2" id="KW-0812">Transmembrane</keyword>
<feature type="compositionally biased region" description="Basic residues" evidence="1">
    <location>
        <begin position="494"/>
        <end position="504"/>
    </location>
</feature>
<keyword evidence="2" id="KW-1133">Transmembrane helix</keyword>
<feature type="compositionally biased region" description="Basic and acidic residues" evidence="1">
    <location>
        <begin position="689"/>
        <end position="719"/>
    </location>
</feature>
<dbReference type="PANTHER" id="PTHR35872">
    <property type="entry name" value="INTEGRAL MEMBRANE PROTEIN (AFU_ORTHOLOGUE AFUA_5G07110)"/>
    <property type="match status" value="1"/>
</dbReference>
<feature type="compositionally biased region" description="Polar residues" evidence="1">
    <location>
        <begin position="117"/>
        <end position="133"/>
    </location>
</feature>
<name>A0A9P9KAE8_FUSRE</name>
<feature type="transmembrane region" description="Helical" evidence="2">
    <location>
        <begin position="641"/>
        <end position="663"/>
    </location>
</feature>
<feature type="region of interest" description="Disordered" evidence="1">
    <location>
        <begin position="689"/>
        <end position="739"/>
    </location>
</feature>
<feature type="compositionally biased region" description="Polar residues" evidence="1">
    <location>
        <begin position="190"/>
        <end position="208"/>
    </location>
</feature>
<evidence type="ECO:0000256" key="2">
    <source>
        <dbReference type="SAM" id="Phobius"/>
    </source>
</evidence>
<feature type="transmembrane region" description="Helical" evidence="2">
    <location>
        <begin position="445"/>
        <end position="466"/>
    </location>
</feature>
<dbReference type="RefSeq" id="XP_046050821.1">
    <property type="nucleotide sequence ID" value="XM_046196664.1"/>
</dbReference>
<accession>A0A9P9KAE8</accession>
<feature type="compositionally biased region" description="Low complexity" evidence="1">
    <location>
        <begin position="322"/>
        <end position="332"/>
    </location>
</feature>
<evidence type="ECO:0008006" key="5">
    <source>
        <dbReference type="Google" id="ProtNLM"/>
    </source>
</evidence>
<feature type="region of interest" description="Disordered" evidence="1">
    <location>
        <begin position="227"/>
        <end position="249"/>
    </location>
</feature>
<feature type="region of interest" description="Disordered" evidence="1">
    <location>
        <begin position="1"/>
        <end position="214"/>
    </location>
</feature>
<feature type="region of interest" description="Disordered" evidence="1">
    <location>
        <begin position="491"/>
        <end position="516"/>
    </location>
</feature>
<keyword evidence="4" id="KW-1185">Reference proteome</keyword>
<dbReference type="GeneID" id="70226618"/>
<dbReference type="PANTHER" id="PTHR35872:SF2">
    <property type="entry name" value="INTEGRAL MEMBRANE PROTEIN (AFU_ORTHOLOGUE AFUA_5G07110)"/>
    <property type="match status" value="1"/>
</dbReference>
<dbReference type="Proteomes" id="UP000720189">
    <property type="component" value="Unassembled WGS sequence"/>
</dbReference>
<dbReference type="OrthoDB" id="3365211at2759"/>
<sequence length="739" mass="83360">MGMASNNNRLQPSGHLNVTGHHNNRRSPSPSSSRPMPPDPGSPGPVEETASDYFNPLSQAPSAQSQTSLSSFPRFPSQTSLSAFPSYQESNYQQQQQTRRRPPVDQARQPSIRIRRSSNGSVYSNHSVTSQFDGFSDDGRPRSISQPERARVSDGQSALARHSRRVPQVAMPRLTEEGGRPSLAELGISDDQSAPLSPTASLPDENTNGRGGLGRLRRASRFFWPGHRRQSGEDQMAVPMGQRDDDRRDDEYDQELVDWLDVIDPEVQTLSTLTNVQNSLFVPDLGKWVNRRPTYALSRHDPQADWARGAVEQERRREAALEAQETATIEPIPEAEAEEEDQPRLPQRSNTITSRLTDSHYAALPHGTNLDGWTPEEKAELDDHVRHMLHSRRARFKRRMKGFGQYVRRPLGFLVTLYATLITLFGLAWVLFLIGWIYVGEKQVYAIHVIDSVLVALFAVMGDGLAPFRAVDTYHMFFIWRFSRLIKRAEQGKKPRNRLQKKRVPPGVSTNPEHSHLTGHQARALLEAQDYNPERDGTVGTVDNQPQPKPESPETVDLEGAKSNSPDSDMPALTFAQFKSLQHHQKKMAKSHSFYKPHETFTHFAFPQKYLIAIVILLDCHSCLQISLGACTWGIDYHTRPFALTTVILCVSITCNITAGLLISIGDRKTRKKDVWELLDRQELTQDAITHMEKKKKEEEKEKEKEKERGSDKDGESSKGDGSSSRTSKEFKKLVKQNS</sequence>